<accession>A0A1D8U226</accession>
<organism evidence="1 2">
    <name type="scientific">Moorena producens PAL-8-15-08-1</name>
    <dbReference type="NCBI Taxonomy" id="1458985"/>
    <lineage>
        <taxon>Bacteria</taxon>
        <taxon>Bacillati</taxon>
        <taxon>Cyanobacteriota</taxon>
        <taxon>Cyanophyceae</taxon>
        <taxon>Coleofasciculales</taxon>
        <taxon>Coleofasciculaceae</taxon>
        <taxon>Moorena</taxon>
    </lineage>
</organism>
<evidence type="ECO:0000313" key="1">
    <source>
        <dbReference type="EMBL" id="AOX03957.1"/>
    </source>
</evidence>
<dbReference type="Proteomes" id="UP000177870">
    <property type="component" value="Chromosome"/>
</dbReference>
<sequence>MARIAINDLSVAQESESFLTELNDTDVAMEQINGGLFGFFVRRFFRRRGFTISPNVTVTPTVTTNPTVTTIPRFTFTPTFTFTFGGN</sequence>
<dbReference type="RefSeq" id="WP_070396323.1">
    <property type="nucleotide sequence ID" value="NZ_CP017599.1"/>
</dbReference>
<dbReference type="KEGG" id="mpro:BJP34_35070"/>
<reference evidence="2" key="1">
    <citation type="submission" date="2016-10" db="EMBL/GenBank/DDBJ databases">
        <title>Comparative genomics uncovers the prolific and rare metabolic potential of the cyanobacterial genus Moorea.</title>
        <authorList>
            <person name="Leao T."/>
            <person name="Castelao G."/>
            <person name="Korobeynikov A."/>
            <person name="Monroe E.A."/>
            <person name="Podell S."/>
            <person name="Glukhov E."/>
            <person name="Allen E."/>
            <person name="Gerwick W.H."/>
            <person name="Gerwick L."/>
        </authorList>
    </citation>
    <scope>NUCLEOTIDE SEQUENCE [LARGE SCALE GENOMIC DNA]</scope>
    <source>
        <strain evidence="2">PAL-8-15-08-1</strain>
    </source>
</reference>
<dbReference type="AlphaFoldDB" id="A0A1D8U226"/>
<name>A0A1D8U226_9CYAN</name>
<dbReference type="EMBL" id="CP017599">
    <property type="protein sequence ID" value="AOX03957.1"/>
    <property type="molecule type" value="Genomic_DNA"/>
</dbReference>
<protein>
    <submittedName>
        <fullName evidence="1">Uncharacterized protein</fullName>
    </submittedName>
</protein>
<proteinExistence type="predicted"/>
<evidence type="ECO:0000313" key="2">
    <source>
        <dbReference type="Proteomes" id="UP000177870"/>
    </source>
</evidence>
<gene>
    <name evidence="1" type="ORF">BJP34_35070</name>
</gene>